<accession>A5GBT8</accession>
<dbReference type="Proteomes" id="UP000006695">
    <property type="component" value="Chromosome"/>
</dbReference>
<sequence>MCRCIAPTCICPANVGAGSIYFWGQELTIHTLAAKRPEGCADNCERAKAVRHCVADIIRLPLLLPDDFDYPGMIAEIVRLRRERRPDTVKEEAAPAITLRPIADDDLEFLFHLYASTRAGEKELVGWRDEQWEVFMRMQFNLQHSQYMQNYEQPSFDVIMLGDTPVGRLYVNRGEDEIRIVDISLLPEYRGRGIGADLLRSILQEGDDKGVPVTPHVEWTNPALALYQRLDFQEEGFAEVYCFMKRLPGQSLSIH</sequence>
<dbReference type="GO" id="GO:0016747">
    <property type="term" value="F:acyltransferase activity, transferring groups other than amino-acyl groups"/>
    <property type="evidence" value="ECO:0007669"/>
    <property type="project" value="InterPro"/>
</dbReference>
<dbReference type="RefSeq" id="WP_011937682.1">
    <property type="nucleotide sequence ID" value="NC_009483.1"/>
</dbReference>
<organism evidence="2 3">
    <name type="scientific">Geotalea uraniireducens (strain Rf4)</name>
    <name type="common">Geobacter uraniireducens</name>
    <dbReference type="NCBI Taxonomy" id="351605"/>
    <lineage>
        <taxon>Bacteria</taxon>
        <taxon>Pseudomonadati</taxon>
        <taxon>Thermodesulfobacteriota</taxon>
        <taxon>Desulfuromonadia</taxon>
        <taxon>Geobacterales</taxon>
        <taxon>Geobacteraceae</taxon>
        <taxon>Geotalea</taxon>
    </lineage>
</organism>
<dbReference type="STRING" id="351605.Gura_0749"/>
<feature type="domain" description="N-acetyltransferase" evidence="1">
    <location>
        <begin position="97"/>
        <end position="249"/>
    </location>
</feature>
<keyword evidence="2" id="KW-0808">Transferase</keyword>
<dbReference type="CDD" id="cd04301">
    <property type="entry name" value="NAT_SF"/>
    <property type="match status" value="1"/>
</dbReference>
<dbReference type="Gene3D" id="3.40.630.30">
    <property type="match status" value="1"/>
</dbReference>
<dbReference type="EMBL" id="CP000698">
    <property type="protein sequence ID" value="ABQ24958.1"/>
    <property type="molecule type" value="Genomic_DNA"/>
</dbReference>
<keyword evidence="3" id="KW-1185">Reference proteome</keyword>
<dbReference type="KEGG" id="gur:Gura_0749"/>
<dbReference type="AlphaFoldDB" id="A5GBT8"/>
<dbReference type="PROSITE" id="PS51186">
    <property type="entry name" value="GNAT"/>
    <property type="match status" value="1"/>
</dbReference>
<gene>
    <name evidence="2" type="ordered locus">Gura_0749</name>
</gene>
<dbReference type="InterPro" id="IPR016181">
    <property type="entry name" value="Acyl_CoA_acyltransferase"/>
</dbReference>
<dbReference type="SUPFAM" id="SSF55729">
    <property type="entry name" value="Acyl-CoA N-acyltransferases (Nat)"/>
    <property type="match status" value="1"/>
</dbReference>
<evidence type="ECO:0000259" key="1">
    <source>
        <dbReference type="PROSITE" id="PS51186"/>
    </source>
</evidence>
<reference evidence="2 3" key="1">
    <citation type="submission" date="2007-05" db="EMBL/GenBank/DDBJ databases">
        <title>Complete sequence of Geobacter uraniireducens Rf4.</title>
        <authorList>
            <consortium name="US DOE Joint Genome Institute"/>
            <person name="Copeland A."/>
            <person name="Lucas S."/>
            <person name="Lapidus A."/>
            <person name="Barry K."/>
            <person name="Detter J.C."/>
            <person name="Glavina del Rio T."/>
            <person name="Hammon N."/>
            <person name="Israni S."/>
            <person name="Dalin E."/>
            <person name="Tice H."/>
            <person name="Pitluck S."/>
            <person name="Chertkov O."/>
            <person name="Brettin T."/>
            <person name="Bruce D."/>
            <person name="Han C."/>
            <person name="Schmutz J."/>
            <person name="Larimer F."/>
            <person name="Land M."/>
            <person name="Hauser L."/>
            <person name="Kyrpides N."/>
            <person name="Mikhailova N."/>
            <person name="Shelobolina E."/>
            <person name="Aklujkar M."/>
            <person name="Lovley D."/>
            <person name="Richardson P."/>
        </authorList>
    </citation>
    <scope>NUCLEOTIDE SEQUENCE [LARGE SCALE GENOMIC DNA]</scope>
    <source>
        <strain evidence="2 3">Rf4</strain>
    </source>
</reference>
<evidence type="ECO:0000313" key="2">
    <source>
        <dbReference type="EMBL" id="ABQ24958.1"/>
    </source>
</evidence>
<name>A5GBT8_GEOUR</name>
<dbReference type="HOGENOM" id="CLU_1088869_0_0_7"/>
<proteinExistence type="predicted"/>
<protein>
    <submittedName>
        <fullName evidence="2">GCN5-related N-acetyltransferase</fullName>
    </submittedName>
</protein>
<dbReference type="Pfam" id="PF00583">
    <property type="entry name" value="Acetyltransf_1"/>
    <property type="match status" value="1"/>
</dbReference>
<dbReference type="InterPro" id="IPR000182">
    <property type="entry name" value="GNAT_dom"/>
</dbReference>
<evidence type="ECO:0000313" key="3">
    <source>
        <dbReference type="Proteomes" id="UP000006695"/>
    </source>
</evidence>